<evidence type="ECO:0000259" key="5">
    <source>
        <dbReference type="PROSITE" id="PS50893"/>
    </source>
</evidence>
<dbReference type="InterPro" id="IPR003439">
    <property type="entry name" value="ABC_transporter-like_ATP-bd"/>
</dbReference>
<evidence type="ECO:0000313" key="6">
    <source>
        <dbReference type="EMBL" id="GAA1091763.1"/>
    </source>
</evidence>
<evidence type="ECO:0000256" key="4">
    <source>
        <dbReference type="ARBA" id="ARBA00022967"/>
    </source>
</evidence>
<dbReference type="EMBL" id="BAAALG010000001">
    <property type="protein sequence ID" value="GAA1091763.1"/>
    <property type="molecule type" value="Genomic_DNA"/>
</dbReference>
<name>A0ABN1TKH3_9ACTN</name>
<dbReference type="GO" id="GO:0005524">
    <property type="term" value="F:ATP binding"/>
    <property type="evidence" value="ECO:0007669"/>
    <property type="project" value="UniProtKB-KW"/>
</dbReference>
<accession>A0ABN1TKH3</accession>
<dbReference type="Proteomes" id="UP001501581">
    <property type="component" value="Unassembled WGS sequence"/>
</dbReference>
<dbReference type="PANTHER" id="PTHR42794:SF1">
    <property type="entry name" value="HEMIN IMPORT ATP-BINDING PROTEIN HMUV"/>
    <property type="match status" value="1"/>
</dbReference>
<keyword evidence="3 6" id="KW-0067">ATP-binding</keyword>
<dbReference type="SMART" id="SM00382">
    <property type="entry name" value="AAA"/>
    <property type="match status" value="1"/>
</dbReference>
<dbReference type="SUPFAM" id="SSF52540">
    <property type="entry name" value="P-loop containing nucleoside triphosphate hydrolases"/>
    <property type="match status" value="1"/>
</dbReference>
<proteinExistence type="predicted"/>
<keyword evidence="2" id="KW-0547">Nucleotide-binding</keyword>
<dbReference type="Pfam" id="PF00005">
    <property type="entry name" value="ABC_tran"/>
    <property type="match status" value="1"/>
</dbReference>
<evidence type="ECO:0000256" key="1">
    <source>
        <dbReference type="ARBA" id="ARBA00022448"/>
    </source>
</evidence>
<dbReference type="PROSITE" id="PS50893">
    <property type="entry name" value="ABC_TRANSPORTER_2"/>
    <property type="match status" value="1"/>
</dbReference>
<keyword evidence="1" id="KW-0813">Transport</keyword>
<organism evidence="6 7">
    <name type="scientific">Nocardioides dubius</name>
    <dbReference type="NCBI Taxonomy" id="317019"/>
    <lineage>
        <taxon>Bacteria</taxon>
        <taxon>Bacillati</taxon>
        <taxon>Actinomycetota</taxon>
        <taxon>Actinomycetes</taxon>
        <taxon>Propionibacteriales</taxon>
        <taxon>Nocardioidaceae</taxon>
        <taxon>Nocardioides</taxon>
    </lineage>
</organism>
<gene>
    <name evidence="6" type="ORF">GCM10009668_03270</name>
</gene>
<evidence type="ECO:0000256" key="3">
    <source>
        <dbReference type="ARBA" id="ARBA00022840"/>
    </source>
</evidence>
<reference evidence="6 7" key="1">
    <citation type="journal article" date="2019" name="Int. J. Syst. Evol. Microbiol.">
        <title>The Global Catalogue of Microorganisms (GCM) 10K type strain sequencing project: providing services to taxonomists for standard genome sequencing and annotation.</title>
        <authorList>
            <consortium name="The Broad Institute Genomics Platform"/>
            <consortium name="The Broad Institute Genome Sequencing Center for Infectious Disease"/>
            <person name="Wu L."/>
            <person name="Ma J."/>
        </authorList>
    </citation>
    <scope>NUCLEOTIDE SEQUENCE [LARGE SCALE GENOMIC DNA]</scope>
    <source>
        <strain evidence="6 7">JCM 13008</strain>
    </source>
</reference>
<dbReference type="InterPro" id="IPR003593">
    <property type="entry name" value="AAA+_ATPase"/>
</dbReference>
<keyword evidence="7" id="KW-1185">Reference proteome</keyword>
<keyword evidence="4" id="KW-1278">Translocase</keyword>
<dbReference type="PANTHER" id="PTHR42794">
    <property type="entry name" value="HEMIN IMPORT ATP-BINDING PROTEIN HMUV"/>
    <property type="match status" value="1"/>
</dbReference>
<evidence type="ECO:0000313" key="7">
    <source>
        <dbReference type="Proteomes" id="UP001501581"/>
    </source>
</evidence>
<dbReference type="RefSeq" id="WP_343990670.1">
    <property type="nucleotide sequence ID" value="NZ_BAAALG010000001.1"/>
</dbReference>
<evidence type="ECO:0000256" key="2">
    <source>
        <dbReference type="ARBA" id="ARBA00022741"/>
    </source>
</evidence>
<feature type="domain" description="ABC transporter" evidence="5">
    <location>
        <begin position="10"/>
        <end position="243"/>
    </location>
</feature>
<dbReference type="Gene3D" id="3.40.50.300">
    <property type="entry name" value="P-loop containing nucleotide triphosphate hydrolases"/>
    <property type="match status" value="1"/>
</dbReference>
<dbReference type="CDD" id="cd03214">
    <property type="entry name" value="ABC_Iron-Siderophores_B12_Hemin"/>
    <property type="match status" value="1"/>
</dbReference>
<dbReference type="InterPro" id="IPR027417">
    <property type="entry name" value="P-loop_NTPase"/>
</dbReference>
<dbReference type="NCBIfam" id="NF010068">
    <property type="entry name" value="PRK13548.1"/>
    <property type="match status" value="1"/>
</dbReference>
<comment type="caution">
    <text evidence="6">The sequence shown here is derived from an EMBL/GenBank/DDBJ whole genome shotgun (WGS) entry which is preliminary data.</text>
</comment>
<sequence>MSGTNGTAALSARGISLSFGSAQILRDVDVDVRAGEVLSLVGPNGAGKSTLLGVLAGDETPDAGVVSLGERSLSALPAKELARERGMLLQKQLLSFGFRVREVVEMGRAPWHRTDRADFDDAVIAESMKRADVTHLAERYFPTLSGGEQARTAFARLLAQETPILMLDEPTAALDIHHQEQVLEVARDAADAGAAVVVVLHDLSLAAAYSDQICVLSRGQVRAVGTPAEVLQPELLSEVYDHPVRVLEHDDQLIVVPVRRTARGGK</sequence>
<protein>
    <submittedName>
        <fullName evidence="6">Heme ABC transporter ATP-binding protein</fullName>
    </submittedName>
</protein>